<evidence type="ECO:0000256" key="6">
    <source>
        <dbReference type="PIRSR" id="PIRSR625705-1"/>
    </source>
</evidence>
<dbReference type="PANTHER" id="PTHR22600">
    <property type="entry name" value="BETA-HEXOSAMINIDASE"/>
    <property type="match status" value="1"/>
</dbReference>
<keyword evidence="5" id="KW-0326">Glycosidase</keyword>
<dbReference type="GO" id="GO:0005975">
    <property type="term" value="P:carbohydrate metabolic process"/>
    <property type="evidence" value="ECO:0007669"/>
    <property type="project" value="InterPro"/>
</dbReference>
<reference evidence="10 11" key="1">
    <citation type="submission" date="2020-08" db="EMBL/GenBank/DDBJ databases">
        <title>Sequencing the genomes of 1000 actinobacteria strains.</title>
        <authorList>
            <person name="Klenk H.-P."/>
        </authorList>
    </citation>
    <scope>NUCLEOTIDE SEQUENCE [LARGE SCALE GENOMIC DNA]</scope>
    <source>
        <strain evidence="10 11">DSM 17294</strain>
    </source>
</reference>
<evidence type="ECO:0000313" key="10">
    <source>
        <dbReference type="EMBL" id="MBB5977952.1"/>
    </source>
</evidence>
<evidence type="ECO:0000259" key="9">
    <source>
        <dbReference type="Pfam" id="PF02838"/>
    </source>
</evidence>
<dbReference type="GO" id="GO:0016020">
    <property type="term" value="C:membrane"/>
    <property type="evidence" value="ECO:0007669"/>
    <property type="project" value="TreeGrafter"/>
</dbReference>
<feature type="active site" description="Proton donor" evidence="6">
    <location>
        <position position="309"/>
    </location>
</feature>
<comment type="caution">
    <text evidence="10">The sequence shown here is derived from an EMBL/GenBank/DDBJ whole genome shotgun (WGS) entry which is preliminary data.</text>
</comment>
<dbReference type="PANTHER" id="PTHR22600:SF57">
    <property type="entry name" value="BETA-N-ACETYLHEXOSAMINIDASE"/>
    <property type="match status" value="1"/>
</dbReference>
<name>A0A841DHJ1_9ACTN</name>
<dbReference type="InterPro" id="IPR015883">
    <property type="entry name" value="Glyco_hydro_20_cat"/>
</dbReference>
<feature type="chain" id="PRO_5038950263" description="beta-N-acetylhexosaminidase" evidence="7">
    <location>
        <begin position="22"/>
        <end position="1038"/>
    </location>
</feature>
<evidence type="ECO:0000256" key="3">
    <source>
        <dbReference type="ARBA" id="ARBA00012663"/>
    </source>
</evidence>
<feature type="signal peptide" evidence="7">
    <location>
        <begin position="1"/>
        <end position="21"/>
    </location>
</feature>
<keyword evidence="11" id="KW-1185">Reference proteome</keyword>
<dbReference type="Proteomes" id="UP000558997">
    <property type="component" value="Unassembled WGS sequence"/>
</dbReference>
<evidence type="ECO:0000256" key="5">
    <source>
        <dbReference type="ARBA" id="ARBA00023295"/>
    </source>
</evidence>
<gene>
    <name evidence="10" type="ORF">HDA44_001293</name>
</gene>
<dbReference type="SUPFAM" id="SSF51445">
    <property type="entry name" value="(Trans)glycosidases"/>
    <property type="match status" value="1"/>
</dbReference>
<evidence type="ECO:0000313" key="11">
    <source>
        <dbReference type="Proteomes" id="UP000558997"/>
    </source>
</evidence>
<dbReference type="EMBL" id="JACHNF010000001">
    <property type="protein sequence ID" value="MBB5977952.1"/>
    <property type="molecule type" value="Genomic_DNA"/>
</dbReference>
<accession>A0A841DHJ1</accession>
<evidence type="ECO:0000259" key="8">
    <source>
        <dbReference type="Pfam" id="PF00728"/>
    </source>
</evidence>
<evidence type="ECO:0000256" key="7">
    <source>
        <dbReference type="SAM" id="SignalP"/>
    </source>
</evidence>
<sequence length="1038" mass="111154">MRRKCLAALVGLFMLVPLAVAGSPASAGPDPNAAPQLLPSVDQWHADRGSTSLTPHTRIVVNWSGADASRVLSDARTFAQDLSLRTGFALDVTTSRPRPGDLVITRTSGKAQSYAIEIGAGITITAADSDGAFYAQQTLQQLLRQAPDGVTVARGTIADGPSYVHRGFLLDSARHFYSVADVKRHIRTAAWQKLNILHWHLTDSYAIRLPSESHPELTSERHYTKAQLKEIVEYARRYHVTIIPEFEVPGHANRLTERIPALAWQCNSLSAIGNVNVTKPESLTVVLQLVKEWARLFPDSPILHLGGDEYAGVDQQKSCRELVDYAAAHGYKSTVDVFVDWQNKLAKGVTELGRRPEIWNWWDYIGGATITPDKNIIINAWYGGTPQAYLDAGYTVVVSPDPQFYVVPTKPPGDWWVANTSMMYGEWDYSRHERVLGYEVSLFGDDLLDVTDSYADWFATRPLEVLAETTWHGPDHRAYPSVFALQDAADRIGTAPGLPTPLQHDAETLNGTPYGNVGDPTAAFDGNPATFADDQSADGRYVGIDLGRAATVDQIRFLPRGNDVEPTMRMVGGRFEGCTDGPAAGCHPLATVEWRPTADWRTLPVTDSRAYRWLRWVSPNGGHGNVGEIQFQTRQGPGKTSVTGADTVRPLADGVLTASFTNTSGRALRDVRLNLTALSSDDSSTLPVRALDQDSYPVVPPGRTVSARFAVSPGLTSGGGYLAIANTSAVDRGASVNSAGRHRFEVATPITATLTPQTVVLPGHATLTVRNAGAKPVSVDWSTRAPGLKATPASGSVQVPAGGTSAVTVALDQDHADPGIRPVEVAVLARYGDQQRQFEALTMKAGVPYPGLAAAFDNVGVTTDADLDPPTLNGGFDGSGSSFSAEALAGIGIRPGGEVAADGFTFRWPDVAPGQPNNALANGQTIALSGRGSRLGLLTSASFGPLSAVGTVNYTDGTSSTFKLDEPDWTAWPTPPGAVTAFVAPYRNYQGQVQRPTSTFVHAVELDPAKTVASVVLPPVGNRTLWTPALHVFALSLA</sequence>
<evidence type="ECO:0000256" key="1">
    <source>
        <dbReference type="ARBA" id="ARBA00001231"/>
    </source>
</evidence>
<feature type="domain" description="Glycoside hydrolase family 20 catalytic" evidence="8">
    <location>
        <begin position="163"/>
        <end position="407"/>
    </location>
</feature>
<protein>
    <recommendedName>
        <fullName evidence="3">beta-N-acetylhexosaminidase</fullName>
        <ecNumber evidence="3">3.2.1.52</ecNumber>
    </recommendedName>
</protein>
<dbReference type="InterPro" id="IPR025705">
    <property type="entry name" value="Beta_hexosaminidase_sua/sub"/>
</dbReference>
<comment type="catalytic activity">
    <reaction evidence="1">
        <text>Hydrolysis of terminal non-reducing N-acetyl-D-hexosamine residues in N-acetyl-beta-D-hexosaminides.</text>
        <dbReference type="EC" id="3.2.1.52"/>
    </reaction>
</comment>
<dbReference type="Gene3D" id="3.30.379.10">
    <property type="entry name" value="Chitobiase/beta-hexosaminidase domain 2-like"/>
    <property type="match status" value="1"/>
</dbReference>
<dbReference type="Pfam" id="PF00728">
    <property type="entry name" value="Glyco_hydro_20"/>
    <property type="match status" value="1"/>
</dbReference>
<dbReference type="PRINTS" id="PR00738">
    <property type="entry name" value="GLHYDRLASE20"/>
</dbReference>
<dbReference type="RefSeq" id="WP_184832155.1">
    <property type="nucleotide sequence ID" value="NZ_BAAAVN010000015.1"/>
</dbReference>
<dbReference type="InterPro" id="IPR008979">
    <property type="entry name" value="Galactose-bd-like_sf"/>
</dbReference>
<dbReference type="GO" id="GO:0030203">
    <property type="term" value="P:glycosaminoglycan metabolic process"/>
    <property type="evidence" value="ECO:0007669"/>
    <property type="project" value="TreeGrafter"/>
</dbReference>
<evidence type="ECO:0000256" key="4">
    <source>
        <dbReference type="ARBA" id="ARBA00022801"/>
    </source>
</evidence>
<dbReference type="AlphaFoldDB" id="A0A841DHJ1"/>
<keyword evidence="4" id="KW-0378">Hydrolase</keyword>
<dbReference type="InterPro" id="IPR029018">
    <property type="entry name" value="Hex-like_dom2"/>
</dbReference>
<dbReference type="InterPro" id="IPR017853">
    <property type="entry name" value="GH"/>
</dbReference>
<dbReference type="Pfam" id="PF02838">
    <property type="entry name" value="Glyco_hydro_20b"/>
    <property type="match status" value="1"/>
</dbReference>
<keyword evidence="7" id="KW-0732">Signal</keyword>
<feature type="domain" description="Beta-hexosaminidase bacterial type N-terminal" evidence="9">
    <location>
        <begin position="35"/>
        <end position="159"/>
    </location>
</feature>
<proteinExistence type="inferred from homology"/>
<evidence type="ECO:0000256" key="2">
    <source>
        <dbReference type="ARBA" id="ARBA00006285"/>
    </source>
</evidence>
<organism evidence="10 11">
    <name type="scientific">Kribbella solani</name>
    <dbReference type="NCBI Taxonomy" id="236067"/>
    <lineage>
        <taxon>Bacteria</taxon>
        <taxon>Bacillati</taxon>
        <taxon>Actinomycetota</taxon>
        <taxon>Actinomycetes</taxon>
        <taxon>Propionibacteriales</taxon>
        <taxon>Kribbellaceae</taxon>
        <taxon>Kribbella</taxon>
    </lineage>
</organism>
<dbReference type="Gene3D" id="3.20.20.80">
    <property type="entry name" value="Glycosidases"/>
    <property type="match status" value="1"/>
</dbReference>
<comment type="similarity">
    <text evidence="2">Belongs to the glycosyl hydrolase 20 family.</text>
</comment>
<dbReference type="EC" id="3.2.1.52" evidence="3"/>
<dbReference type="GO" id="GO:0004563">
    <property type="term" value="F:beta-N-acetylhexosaminidase activity"/>
    <property type="evidence" value="ECO:0007669"/>
    <property type="project" value="UniProtKB-EC"/>
</dbReference>
<dbReference type="SUPFAM" id="SSF49785">
    <property type="entry name" value="Galactose-binding domain-like"/>
    <property type="match status" value="1"/>
</dbReference>
<dbReference type="Gene3D" id="2.60.120.260">
    <property type="entry name" value="Galactose-binding domain-like"/>
    <property type="match status" value="1"/>
</dbReference>
<dbReference type="SUPFAM" id="SSF55545">
    <property type="entry name" value="beta-N-acetylhexosaminidase-like domain"/>
    <property type="match status" value="1"/>
</dbReference>
<dbReference type="InterPro" id="IPR015882">
    <property type="entry name" value="HEX_bac_N"/>
</dbReference>